<comment type="subcellular location">
    <subcellularLocation>
        <location evidence="1">Secreted</location>
    </subcellularLocation>
</comment>
<keyword evidence="4" id="KW-0646">Protease inhibitor</keyword>
<evidence type="ECO:0000256" key="4">
    <source>
        <dbReference type="ARBA" id="ARBA00022690"/>
    </source>
</evidence>
<keyword evidence="10" id="KW-1185">Reference proteome</keyword>
<sequence>MACHQSVPTVLGGEPAGQSPDDRHAVVAQRPAFRRVGHGMTALCSSLSSLPGRRGLVALVAVLASLAASPSPARAGEPAPEGDRLTVTVRDAGGGADGTYEVRCRPSGGTHPDPDGACAAVERRTRWGQDAFAPAPRDAVCTMQYGGPATARITGTWAGRRVDAAYDRANGCAIERWDRLVPLLPEVGRAPGAPGA</sequence>
<evidence type="ECO:0000259" key="8">
    <source>
        <dbReference type="Pfam" id="PF00720"/>
    </source>
</evidence>
<evidence type="ECO:0000313" key="9">
    <source>
        <dbReference type="EMBL" id="GAA2937539.1"/>
    </source>
</evidence>
<evidence type="ECO:0000256" key="1">
    <source>
        <dbReference type="ARBA" id="ARBA00004613"/>
    </source>
</evidence>
<organism evidence="9 10">
    <name type="scientific">Streptomyces erythrogriseus</name>
    <dbReference type="NCBI Taxonomy" id="284027"/>
    <lineage>
        <taxon>Bacteria</taxon>
        <taxon>Bacillati</taxon>
        <taxon>Actinomycetota</taxon>
        <taxon>Actinomycetes</taxon>
        <taxon>Kitasatosporales</taxon>
        <taxon>Streptomycetaceae</taxon>
        <taxon>Streptomyces</taxon>
        <taxon>Streptomyces griseoincarnatus group</taxon>
    </lineage>
</organism>
<evidence type="ECO:0000256" key="6">
    <source>
        <dbReference type="ARBA" id="ARBA00023157"/>
    </source>
</evidence>
<feature type="region of interest" description="Disordered" evidence="7">
    <location>
        <begin position="1"/>
        <end position="22"/>
    </location>
</feature>
<reference evidence="9 10" key="1">
    <citation type="journal article" date="2019" name="Int. J. Syst. Evol. Microbiol.">
        <title>The Global Catalogue of Microorganisms (GCM) 10K type strain sequencing project: providing services to taxonomists for standard genome sequencing and annotation.</title>
        <authorList>
            <consortium name="The Broad Institute Genomics Platform"/>
            <consortium name="The Broad Institute Genome Sequencing Center for Infectious Disease"/>
            <person name="Wu L."/>
            <person name="Ma J."/>
        </authorList>
    </citation>
    <scope>NUCLEOTIDE SEQUENCE [LARGE SCALE GENOMIC DNA]</scope>
    <source>
        <strain evidence="9 10">JCM 9650</strain>
    </source>
</reference>
<dbReference type="SUPFAM" id="SSF55399">
    <property type="entry name" value="Subtilisin inhibitor"/>
    <property type="match status" value="1"/>
</dbReference>
<evidence type="ECO:0000313" key="10">
    <source>
        <dbReference type="Proteomes" id="UP001501423"/>
    </source>
</evidence>
<keyword evidence="5" id="KW-0722">Serine protease inhibitor</keyword>
<protein>
    <recommendedName>
        <fullName evidence="8">Subtilisin inhibitor domain-containing protein</fullName>
    </recommendedName>
</protein>
<dbReference type="InterPro" id="IPR023549">
    <property type="entry name" value="Subtilisin_inhibitor"/>
</dbReference>
<keyword evidence="3" id="KW-0964">Secreted</keyword>
<accession>A0ABN3X5R5</accession>
<dbReference type="Proteomes" id="UP001501423">
    <property type="component" value="Unassembled WGS sequence"/>
</dbReference>
<dbReference type="EMBL" id="BAAAVA010000057">
    <property type="protein sequence ID" value="GAA2937539.1"/>
    <property type="molecule type" value="Genomic_DNA"/>
</dbReference>
<dbReference type="InterPro" id="IPR036819">
    <property type="entry name" value="Subtilisin_inhibitor-like_sf"/>
</dbReference>
<gene>
    <name evidence="9" type="ORF">GCM10010478_43910</name>
</gene>
<evidence type="ECO:0000256" key="2">
    <source>
        <dbReference type="ARBA" id="ARBA00010472"/>
    </source>
</evidence>
<dbReference type="Gene3D" id="3.30.350.10">
    <property type="entry name" value="Subtilisin inhibitor-like"/>
    <property type="match status" value="1"/>
</dbReference>
<feature type="domain" description="Subtilisin inhibitor" evidence="8">
    <location>
        <begin position="98"/>
        <end position="165"/>
    </location>
</feature>
<proteinExistence type="inferred from homology"/>
<name>A0ABN3X5R5_9ACTN</name>
<keyword evidence="6" id="KW-1015">Disulfide bond</keyword>
<evidence type="ECO:0000256" key="7">
    <source>
        <dbReference type="SAM" id="MobiDB-lite"/>
    </source>
</evidence>
<dbReference type="Pfam" id="PF00720">
    <property type="entry name" value="SSI"/>
    <property type="match status" value="1"/>
</dbReference>
<evidence type="ECO:0000256" key="3">
    <source>
        <dbReference type="ARBA" id="ARBA00022525"/>
    </source>
</evidence>
<evidence type="ECO:0000256" key="5">
    <source>
        <dbReference type="ARBA" id="ARBA00022900"/>
    </source>
</evidence>
<comment type="caution">
    <text evidence="9">The sequence shown here is derived from an EMBL/GenBank/DDBJ whole genome shotgun (WGS) entry which is preliminary data.</text>
</comment>
<comment type="similarity">
    <text evidence="2">Belongs to the protease inhibitor I16 (SSI) family.</text>
</comment>